<accession>A0A1G2A848</accession>
<keyword evidence="1" id="KW-1133">Transmembrane helix</keyword>
<feature type="transmembrane region" description="Helical" evidence="1">
    <location>
        <begin position="12"/>
        <end position="31"/>
    </location>
</feature>
<dbReference type="InterPro" id="IPR014756">
    <property type="entry name" value="Ig_E-set"/>
</dbReference>
<dbReference type="SUPFAM" id="SSF81296">
    <property type="entry name" value="E set domains"/>
    <property type="match status" value="1"/>
</dbReference>
<gene>
    <name evidence="2" type="ORF">A3H61_04595</name>
</gene>
<evidence type="ECO:0000313" key="3">
    <source>
        <dbReference type="Proteomes" id="UP000178315"/>
    </source>
</evidence>
<evidence type="ECO:0008006" key="4">
    <source>
        <dbReference type="Google" id="ProtNLM"/>
    </source>
</evidence>
<dbReference type="Gene3D" id="2.60.40.10">
    <property type="entry name" value="Immunoglobulins"/>
    <property type="match status" value="2"/>
</dbReference>
<reference evidence="2 3" key="1">
    <citation type="journal article" date="2016" name="Nat. Commun.">
        <title>Thousands of microbial genomes shed light on interconnected biogeochemical processes in an aquifer system.</title>
        <authorList>
            <person name="Anantharaman K."/>
            <person name="Brown C.T."/>
            <person name="Hug L.A."/>
            <person name="Sharon I."/>
            <person name="Castelle C.J."/>
            <person name="Probst A.J."/>
            <person name="Thomas B.C."/>
            <person name="Singh A."/>
            <person name="Wilkins M.J."/>
            <person name="Karaoz U."/>
            <person name="Brodie E.L."/>
            <person name="Williams K.H."/>
            <person name="Hubbard S.S."/>
            <person name="Banfield J.F."/>
        </authorList>
    </citation>
    <scope>NUCLEOTIDE SEQUENCE [LARGE SCALE GENOMIC DNA]</scope>
</reference>
<keyword evidence="1" id="KW-0812">Transmembrane</keyword>
<sequence length="2414" mass="263801">MKYCPRPPVFHFVASALYAAVFLFLLTPLIARGASGLFDACGSGGGTCGTGLSCVKGECLGGNGYITEDPSGCSPELTWQNNRCIIDITSHGENLGLGDTTSDIRDSIRIFLNILLGFLGVIAVIMIMYAGFMWMTAFGNEERVAKAKKTILWGVVGILIIGSSWTIASYILSLGEKGAGVIATPGGDDGGDGGIPPTGGVAEQFALDDVETGRPDPDTNPPNEKVYLCSAIQARFNHAIGAESFEKSKDGLVIKQKPEDKGDDIDEWTTVNPETMASYLWNRSGQYIIFEHPGDDKNLFEKDTQYAAVYPRTMTDTGNPPFPLANCAAIGCEVQQDRVIWRFTTGELSDSEKPDINPSGTYPEIYSDIDTSYPSRGVSARPTIVIVFNEPILVSSVIKEYNITNDKGEITEARDIPLEAVFEIASFNTGVDIQKIVNGNILLTGSDIAKVQNQNFVARFEDYGYGSRIVIQPGPEVKNFTTNGWYQIKIAGVSDLCGNVFDGERHFHFQISGAVPRLDVTPPDNLSKVCYQNIAVGVISNISMYDVVKDSCSVGPENGANGFITEGALIPITGRALKVIDDLPSDPDERKLITNYDQYCRKYYFEPRDAALNPGQLYKAEVKTRFPVDDKGTLLNSAWSFTTAALTEKCVYPPILTNVSPLSGGKGQCIGIEGEHIDYFSTDAVRTDTTVSKEIIELQKVNDDQSAVTCANISAYIDKNAALRWSDRNILTKIQDGDTPALPPECPSPIGQNGETFRIIEHIIDNANGLNFPSTSVDFTLTNGEVGPCLEEIKPDHDVFRGNKITLVGSDFGAYQKDKGSVVYFDNKPDTIFSADTWKDKEIASIIPFPANTGDVYVENATGARSNGKTLTLPELKDITVTIRDKCEGNFNKSPNPFFDEQDVCLIGRDQNPITKLDDARLPVFIEFETVDRSAMRFLNANGAFFDAKNYELNDGKSSRNPDSITSSSIVEKGHVGISLLFQNKADDLFLKFGTPYTLTMHDIIDDKNVSPPSKFTVLGSPFKFATILQEKAEQNGCYTVESVALGLEPNTIQYSAYSDASAVARNSSCQELSGVSFAWSVNPLETSDGTQLKDKAGNEIPPSEVIETPLAGSGDRIRIQSKNSSLISEAVAPITTTSDDINKTSGTNPLTVRNSAYCEEDDDCKKNCAVNPGDTVQCVSNQCSPYVKNVSPNSAGASEWVTVQGCYFGEEPGINGKVAFIQGETTNYGGLEISSDIEECSKDKTWNDTQIIVIVPSGLVNKPAQVDVMTAAERESNKFDGFTVTNTNTNHPMLCAMDKKSGGVNDAVILYGQGFNLGEGTRFAAFKNTATSVIQQSTAMPINDNNANTSVPSDAENGPHEVRYLVSDLQESNPLQFEVNDEGRAAVIKVFPEPNNAVCGTDVNCDKPGDFLATGEVTFDQEVTCTNIEQCITVVENNQVVAGLGYDLKKDQQDKITIGFKFNTDTGSARLQVQKTYSVALTTGTIRTKNNKSVRCGIVPEVGTTGEQCAWSFIITNQIIPKKIIITPKADEDGVIILTPNHPSQDIDAQEKFTAEVFDADDENITALVPIVWTYEGHDALKEVSSIGPDLILEAIENPENSGIYKLGIFKITAKAGDVTSEPFPLKIVNDATLKIADYHPEQGESICRNASVDVLFNKPIDPKTASAMKVTLLKQGDAPCFALAKFDGGFFRYFVRKARGLFAIFTTYGADDEFTQCEEIKLSFDNQSRPTRVTVAGADGGLLAPEKIYQLRVFGGENGVKAQDGNFLWATSPDGCGAGLQAASGDSGQYCFFTFTTKAIDEPMNGVCSVDRIGFAPGELILYNKEDQKTITAQAYSGTTLIDPSDDYSWKFTNWRIEPDSGIMRLYKTGTQNIVDKTTEASQVDVKPVAYDGNIKTGEGLVLVDVIDQIIPSGTDFPSKAPVTPLLVKVRPCEGGGDMFWKFFEDKFGNFEFSYCQKPEQSSNVLPRLRAEPIPVSLTSSRNVLGEYFFVYEPEVNDANFDSSSLDDRLLLRIFPAANYFISTDVKLPIEHWFSDNEETLFEEKSPSRSHNPVDDYDALETDSAVYVHALNVDENKNKIYSNVYVLAVTEGASEKTKDIMRQLVANWKFNRNISDLTKVIQLKNDYMRIRQLGLLGSELALYQSILGSAPSLSDSRQSGIAMSAWDKEWRADSADARVHLGAALEQGLKTAITLPFDPLDHLMVLEDEAKRIEEKCLKATPTDPYDCIWGSESKAPMACLAKTDQIDLQTLGLGFDKGSDGVDTPDAVESFTCYDDEAYGSKGEYYCRGDNPRAYQYVKEANGSFTLYGNLEYTDLKNAWCGGSDQYTCTGWTGGEASFCEWVGDDDTGQCGVRQVTQPACASDLPVDSQINCKAMKQEDCGSGCYWIDNACKPRDDNQKTEPFNIMFKHL</sequence>
<proteinExistence type="predicted"/>
<dbReference type="InterPro" id="IPR013783">
    <property type="entry name" value="Ig-like_fold"/>
</dbReference>
<evidence type="ECO:0000313" key="2">
    <source>
        <dbReference type="EMBL" id="OGY72839.1"/>
    </source>
</evidence>
<dbReference type="Pfam" id="PF18895">
    <property type="entry name" value="T4SS_pilin"/>
    <property type="match status" value="1"/>
</dbReference>
<dbReference type="InterPro" id="IPR043993">
    <property type="entry name" value="T4SS_pilin"/>
</dbReference>
<dbReference type="EMBL" id="MHJU01000022">
    <property type="protein sequence ID" value="OGY72839.1"/>
    <property type="molecule type" value="Genomic_DNA"/>
</dbReference>
<evidence type="ECO:0000256" key="1">
    <source>
        <dbReference type="SAM" id="Phobius"/>
    </source>
</evidence>
<protein>
    <recommendedName>
        <fullName evidence="4">IPT/TIG domain-containing protein</fullName>
    </recommendedName>
</protein>
<organism evidence="2 3">
    <name type="scientific">Candidatus Jacksonbacteria bacterium RIFCSPLOWO2_02_FULL_44_20</name>
    <dbReference type="NCBI Taxonomy" id="1798460"/>
    <lineage>
        <taxon>Bacteria</taxon>
        <taxon>Candidatus Jacksoniibacteriota</taxon>
    </lineage>
</organism>
<feature type="transmembrane region" description="Helical" evidence="1">
    <location>
        <begin position="150"/>
        <end position="172"/>
    </location>
</feature>
<comment type="caution">
    <text evidence="2">The sequence shown here is derived from an EMBL/GenBank/DDBJ whole genome shotgun (WGS) entry which is preliminary data.</text>
</comment>
<keyword evidence="1" id="KW-0472">Membrane</keyword>
<name>A0A1G2A848_9BACT</name>
<dbReference type="NCBIfam" id="NF045849">
    <property type="entry name" value="ICE_MMCAP2_0565"/>
    <property type="match status" value="1"/>
</dbReference>
<dbReference type="Proteomes" id="UP000178315">
    <property type="component" value="Unassembled WGS sequence"/>
</dbReference>
<feature type="transmembrane region" description="Helical" evidence="1">
    <location>
        <begin position="110"/>
        <end position="138"/>
    </location>
</feature>